<keyword evidence="2" id="KW-1185">Reference proteome</keyword>
<sequence length="38" mass="4132">MFVSMRRSGADFAGPTQGASSALRLYAFFRWNSGFLAG</sequence>
<proteinExistence type="predicted"/>
<dbReference type="AlphaFoldDB" id="A0A109BQE2"/>
<dbReference type="EMBL" id="LMTR01000002">
    <property type="protein sequence ID" value="KWT73027.1"/>
    <property type="molecule type" value="Genomic_DNA"/>
</dbReference>
<reference evidence="1 2" key="1">
    <citation type="submission" date="2015-10" db="EMBL/GenBank/DDBJ databases">
        <title>Transcriptomic analysis of a linuron degrading triple-species bacterial consortium.</title>
        <authorList>
            <person name="Albers P."/>
        </authorList>
    </citation>
    <scope>NUCLEOTIDE SEQUENCE [LARGE SCALE GENOMIC DNA]</scope>
    <source>
        <strain evidence="1 2">WDL6</strain>
    </source>
</reference>
<protein>
    <submittedName>
        <fullName evidence="1">Uncharacterized protein</fullName>
    </submittedName>
</protein>
<gene>
    <name evidence="1" type="ORF">APY04_0008</name>
</gene>
<comment type="caution">
    <text evidence="1">The sequence shown here is derived from an EMBL/GenBank/DDBJ whole genome shotgun (WGS) entry which is preliminary data.</text>
</comment>
<accession>A0A109BQE2</accession>
<name>A0A109BQE2_HYPSL</name>
<dbReference type="PATRIC" id="fig|121290.4.peg.3265"/>
<dbReference type="Proteomes" id="UP000059074">
    <property type="component" value="Unassembled WGS sequence"/>
</dbReference>
<organism evidence="1 2">
    <name type="scientific">Hyphomicrobium sulfonivorans</name>
    <dbReference type="NCBI Taxonomy" id="121290"/>
    <lineage>
        <taxon>Bacteria</taxon>
        <taxon>Pseudomonadati</taxon>
        <taxon>Pseudomonadota</taxon>
        <taxon>Alphaproteobacteria</taxon>
        <taxon>Hyphomicrobiales</taxon>
        <taxon>Hyphomicrobiaceae</taxon>
        <taxon>Hyphomicrobium</taxon>
    </lineage>
</organism>
<evidence type="ECO:0000313" key="2">
    <source>
        <dbReference type="Proteomes" id="UP000059074"/>
    </source>
</evidence>
<dbReference type="STRING" id="121290.APY04_0008"/>
<evidence type="ECO:0000313" key="1">
    <source>
        <dbReference type="EMBL" id="KWT73027.1"/>
    </source>
</evidence>